<dbReference type="InterPro" id="IPR001367">
    <property type="entry name" value="Fe_dep_repressor"/>
</dbReference>
<evidence type="ECO:0000256" key="1">
    <source>
        <dbReference type="ARBA" id="ARBA00004496"/>
    </source>
</evidence>
<reference evidence="9 10" key="1">
    <citation type="submission" date="2017-11" db="EMBL/GenBank/DDBJ databases">
        <title>Genome-resolved metagenomics identifies genetic mobility, metabolic interactions, and unexpected diversity in perchlorate-reducing communities.</title>
        <authorList>
            <person name="Barnum T.P."/>
            <person name="Figueroa I.A."/>
            <person name="Carlstrom C.I."/>
            <person name="Lucas L.N."/>
            <person name="Engelbrektson A.L."/>
            <person name="Coates J.D."/>
        </authorList>
    </citation>
    <scope>NUCLEOTIDE SEQUENCE [LARGE SCALE GENOMIC DNA]</scope>
    <source>
        <strain evidence="9">BM706</strain>
    </source>
</reference>
<dbReference type="GO" id="GO:0005737">
    <property type="term" value="C:cytoplasm"/>
    <property type="evidence" value="ECO:0007669"/>
    <property type="project" value="UniProtKB-SubCell"/>
</dbReference>
<dbReference type="SUPFAM" id="SSF46785">
    <property type="entry name" value="Winged helix' DNA-binding domain"/>
    <property type="match status" value="1"/>
</dbReference>
<organism evidence="9 10">
    <name type="scientific">Muiribacterium halophilum</name>
    <dbReference type="NCBI Taxonomy" id="2053465"/>
    <lineage>
        <taxon>Bacteria</taxon>
        <taxon>Candidatus Muiribacteriota</taxon>
        <taxon>Candidatus Muiribacteriia</taxon>
        <taxon>Candidatus Muiribacteriales</taxon>
        <taxon>Candidatus Muiribacteriaceae</taxon>
        <taxon>Candidatus Muiribacterium</taxon>
    </lineage>
</organism>
<dbReference type="SUPFAM" id="SSF47979">
    <property type="entry name" value="Iron-dependent repressor protein, dimerization domain"/>
    <property type="match status" value="1"/>
</dbReference>
<dbReference type="AlphaFoldDB" id="A0A2N5ZN33"/>
<dbReference type="SMART" id="SM00529">
    <property type="entry name" value="HTH_DTXR"/>
    <property type="match status" value="1"/>
</dbReference>
<dbReference type="InterPro" id="IPR007167">
    <property type="entry name" value="Fe-transptr_FeoA-like"/>
</dbReference>
<comment type="similarity">
    <text evidence="2">Belongs to the DtxR/MntR family.</text>
</comment>
<evidence type="ECO:0000256" key="5">
    <source>
        <dbReference type="ARBA" id="ARBA00023015"/>
    </source>
</evidence>
<keyword evidence="6" id="KW-0238">DNA-binding</keyword>
<dbReference type="Gene3D" id="1.10.10.10">
    <property type="entry name" value="Winged helix-like DNA-binding domain superfamily/Winged helix DNA-binding domain"/>
    <property type="match status" value="1"/>
</dbReference>
<comment type="subcellular location">
    <subcellularLocation>
        <location evidence="1">Cytoplasm</location>
    </subcellularLocation>
</comment>
<evidence type="ECO:0000256" key="7">
    <source>
        <dbReference type="ARBA" id="ARBA00023163"/>
    </source>
</evidence>
<dbReference type="EMBL" id="PKTG01000007">
    <property type="protein sequence ID" value="PLX20098.1"/>
    <property type="molecule type" value="Genomic_DNA"/>
</dbReference>
<proteinExistence type="inferred from homology"/>
<sequence>MNLSKSLEDYLECIYLIMLEHDVVRLKTVAKEMKVSAPSALGAVNNLKKEGLVRHKKYYNIELTEKGEEFAKEIFLKHAVIYRFLNEILGLDSEKADKEACQLEHHLSDETTDRFVKFVRYLKSCPQCQSRGFKSFHKYYNDTLADQNKTKQSTKTDSLSNFDIGSFGVIKKITGAPEIRKQIIAKGILPKTEVQLIDISKDEATLKFQEFNINLSAFLCEYIIVEKII</sequence>
<name>A0A2N5ZN33_MUIH1</name>
<dbReference type="Gene3D" id="2.30.30.90">
    <property type="match status" value="1"/>
</dbReference>
<keyword evidence="4" id="KW-0408">Iron</keyword>
<dbReference type="Pfam" id="PF01325">
    <property type="entry name" value="Fe_dep_repress"/>
    <property type="match status" value="1"/>
</dbReference>
<dbReference type="InterPro" id="IPR036388">
    <property type="entry name" value="WH-like_DNA-bd_sf"/>
</dbReference>
<protein>
    <recommendedName>
        <fullName evidence="8">HTH dtxR-type domain-containing protein</fullName>
    </recommendedName>
</protein>
<feature type="domain" description="HTH dtxR-type" evidence="8">
    <location>
        <begin position="3"/>
        <end position="64"/>
    </location>
</feature>
<gene>
    <name evidence="9" type="ORF">C0601_00185</name>
</gene>
<dbReference type="InterPro" id="IPR038157">
    <property type="entry name" value="FeoA_core_dom"/>
</dbReference>
<dbReference type="GO" id="GO:0003677">
    <property type="term" value="F:DNA binding"/>
    <property type="evidence" value="ECO:0007669"/>
    <property type="project" value="UniProtKB-KW"/>
</dbReference>
<dbReference type="Proteomes" id="UP000234857">
    <property type="component" value="Unassembled WGS sequence"/>
</dbReference>
<keyword evidence="7" id="KW-0804">Transcription</keyword>
<evidence type="ECO:0000256" key="4">
    <source>
        <dbReference type="ARBA" id="ARBA00023004"/>
    </source>
</evidence>
<dbReference type="PANTHER" id="PTHR33238:SF7">
    <property type="entry name" value="IRON-DEPENDENT TRANSCRIPTIONAL REGULATOR"/>
    <property type="match status" value="1"/>
</dbReference>
<accession>A0A2N5ZN33</accession>
<dbReference type="InterPro" id="IPR022687">
    <property type="entry name" value="HTH_DTXR"/>
</dbReference>
<evidence type="ECO:0000313" key="9">
    <source>
        <dbReference type="EMBL" id="PLX20098.1"/>
    </source>
</evidence>
<dbReference type="PROSITE" id="PS50944">
    <property type="entry name" value="HTH_DTXR"/>
    <property type="match status" value="1"/>
</dbReference>
<dbReference type="Pfam" id="PF02742">
    <property type="entry name" value="Fe_dep_repr_C"/>
    <property type="match status" value="1"/>
</dbReference>
<dbReference type="GO" id="GO:0046914">
    <property type="term" value="F:transition metal ion binding"/>
    <property type="evidence" value="ECO:0007669"/>
    <property type="project" value="InterPro"/>
</dbReference>
<dbReference type="InterPro" id="IPR022689">
    <property type="entry name" value="Iron_dep_repressor"/>
</dbReference>
<evidence type="ECO:0000256" key="3">
    <source>
        <dbReference type="ARBA" id="ARBA00011738"/>
    </source>
</evidence>
<dbReference type="Pfam" id="PF04023">
    <property type="entry name" value="FeoA"/>
    <property type="match status" value="1"/>
</dbReference>
<keyword evidence="5" id="KW-0805">Transcription regulation</keyword>
<dbReference type="GO" id="GO:0046983">
    <property type="term" value="F:protein dimerization activity"/>
    <property type="evidence" value="ECO:0007669"/>
    <property type="project" value="InterPro"/>
</dbReference>
<evidence type="ECO:0000256" key="2">
    <source>
        <dbReference type="ARBA" id="ARBA00007871"/>
    </source>
</evidence>
<evidence type="ECO:0000256" key="6">
    <source>
        <dbReference type="ARBA" id="ARBA00023125"/>
    </source>
</evidence>
<comment type="caution">
    <text evidence="9">The sequence shown here is derived from an EMBL/GenBank/DDBJ whole genome shotgun (WGS) entry which is preliminary data.</text>
</comment>
<comment type="subunit">
    <text evidence="3">Homodimer.</text>
</comment>
<evidence type="ECO:0000313" key="10">
    <source>
        <dbReference type="Proteomes" id="UP000234857"/>
    </source>
</evidence>
<dbReference type="SUPFAM" id="SSF50037">
    <property type="entry name" value="C-terminal domain of transcriptional repressors"/>
    <property type="match status" value="1"/>
</dbReference>
<dbReference type="Gene3D" id="1.10.60.10">
    <property type="entry name" value="Iron dependent repressor, metal binding and dimerisation domain"/>
    <property type="match status" value="1"/>
</dbReference>
<dbReference type="GO" id="GO:0003700">
    <property type="term" value="F:DNA-binding transcription factor activity"/>
    <property type="evidence" value="ECO:0007669"/>
    <property type="project" value="InterPro"/>
</dbReference>
<dbReference type="InterPro" id="IPR008988">
    <property type="entry name" value="Transcriptional_repressor_C"/>
</dbReference>
<dbReference type="InterPro" id="IPR050536">
    <property type="entry name" value="DtxR_MntR_Metal-Reg"/>
</dbReference>
<evidence type="ECO:0000259" key="8">
    <source>
        <dbReference type="PROSITE" id="PS50944"/>
    </source>
</evidence>
<dbReference type="InterPro" id="IPR036390">
    <property type="entry name" value="WH_DNA-bd_sf"/>
</dbReference>
<dbReference type="PANTHER" id="PTHR33238">
    <property type="entry name" value="IRON (METAL) DEPENDENT REPRESSOR, DTXR FAMILY"/>
    <property type="match status" value="1"/>
</dbReference>
<dbReference type="InterPro" id="IPR036421">
    <property type="entry name" value="Fe_dep_repressor_sf"/>
</dbReference>